<dbReference type="InterPro" id="IPR049039">
    <property type="entry name" value="RMD1-3_a_helical_rpt"/>
</dbReference>
<keyword evidence="11" id="KW-1185">Reference proteome</keyword>
<comment type="subcellular location">
    <subcellularLocation>
        <location evidence="1">Cytoplasm</location>
        <location evidence="1">Cytoskeleton</location>
    </subcellularLocation>
</comment>
<comment type="caution">
    <text evidence="10">The sequence shown here is derived from an EMBL/GenBank/DDBJ whole genome shotgun (WGS) entry which is preliminary data.</text>
</comment>
<feature type="compositionally biased region" description="Basic and acidic residues" evidence="9">
    <location>
        <begin position="277"/>
        <end position="293"/>
    </location>
</feature>
<keyword evidence="3" id="KW-0963">Cytoplasm</keyword>
<sequence length="293" mass="31734">MRRLLRPLVCCSAPPLLRVATRTLRTAAAIAVPTPSGLFSCTAAALAAAAATAATSALTPSQSKAAPPPTAEADRLFDANQYEPLATLLRASLAKAPDDTELLWRLARVCKKLADEEKPKSAAKQALIREGVQSSERALALKPDCGPAHKWQAIMLSEVGHFEGTTTTIKNSFVVRAHFEKAVELSPKDATSRHLLGLWCFEVAKLGWLEKKAAAALFATPPTATFEEALGHFEAAEAIDPGFYPKNLLLMAMAHAKLGHKAEAEQWRQRCLAAKPRTPEDEQTRKEAEKWVP</sequence>
<dbReference type="SUPFAM" id="SSF48452">
    <property type="entry name" value="TPR-like"/>
    <property type="match status" value="1"/>
</dbReference>
<evidence type="ECO:0000256" key="6">
    <source>
        <dbReference type="ARBA" id="ARBA00023212"/>
    </source>
</evidence>
<dbReference type="GO" id="GO:0005737">
    <property type="term" value="C:cytoplasm"/>
    <property type="evidence" value="ECO:0007669"/>
    <property type="project" value="TreeGrafter"/>
</dbReference>
<dbReference type="AlphaFoldDB" id="A0A0M0JBE7"/>
<dbReference type="GO" id="GO:0097431">
    <property type="term" value="C:mitotic spindle pole"/>
    <property type="evidence" value="ECO:0007669"/>
    <property type="project" value="TreeGrafter"/>
</dbReference>
<dbReference type="GO" id="GO:0008017">
    <property type="term" value="F:microtubule binding"/>
    <property type="evidence" value="ECO:0007669"/>
    <property type="project" value="TreeGrafter"/>
</dbReference>
<evidence type="ECO:0000256" key="5">
    <source>
        <dbReference type="ARBA" id="ARBA00022803"/>
    </source>
</evidence>
<evidence type="ECO:0000313" key="11">
    <source>
        <dbReference type="Proteomes" id="UP000037460"/>
    </source>
</evidence>
<evidence type="ECO:0000256" key="8">
    <source>
        <dbReference type="ARBA" id="ARBA00041958"/>
    </source>
</evidence>
<dbReference type="EMBL" id="JWZX01003154">
    <property type="protein sequence ID" value="KOO23815.1"/>
    <property type="molecule type" value="Genomic_DNA"/>
</dbReference>
<name>A0A0M0JBE7_9EUKA</name>
<comment type="subunit">
    <text evidence="2">Interacts with microtubules.</text>
</comment>
<proteinExistence type="predicted"/>
<keyword evidence="4" id="KW-0677">Repeat</keyword>
<evidence type="ECO:0000256" key="2">
    <source>
        <dbReference type="ARBA" id="ARBA00011375"/>
    </source>
</evidence>
<organism evidence="10 11">
    <name type="scientific">Chrysochromulina tobinii</name>
    <dbReference type="NCBI Taxonomy" id="1460289"/>
    <lineage>
        <taxon>Eukaryota</taxon>
        <taxon>Haptista</taxon>
        <taxon>Haptophyta</taxon>
        <taxon>Prymnesiophyceae</taxon>
        <taxon>Prymnesiales</taxon>
        <taxon>Chrysochromulinaceae</taxon>
        <taxon>Chrysochromulina</taxon>
    </lineage>
</organism>
<evidence type="ECO:0000256" key="7">
    <source>
        <dbReference type="ARBA" id="ARBA00039966"/>
    </source>
</evidence>
<dbReference type="PANTHER" id="PTHR16056">
    <property type="entry name" value="REGULATOR OF MICROTUBULE DYNAMICS PROTEIN"/>
    <property type="match status" value="1"/>
</dbReference>
<dbReference type="Proteomes" id="UP000037460">
    <property type="component" value="Unassembled WGS sequence"/>
</dbReference>
<evidence type="ECO:0000256" key="4">
    <source>
        <dbReference type="ARBA" id="ARBA00022737"/>
    </source>
</evidence>
<accession>A0A0M0JBE7</accession>
<dbReference type="PANTHER" id="PTHR16056:SF16">
    <property type="entry name" value="REGULATOR OF MICROTUBULE DYNAMICS PROTEIN 1"/>
    <property type="match status" value="1"/>
</dbReference>
<evidence type="ECO:0000256" key="3">
    <source>
        <dbReference type="ARBA" id="ARBA00022490"/>
    </source>
</evidence>
<gene>
    <name evidence="10" type="ORF">Ctob_006618</name>
</gene>
<protein>
    <recommendedName>
        <fullName evidence="7">Regulator of microtubule dynamics protein 1</fullName>
    </recommendedName>
    <alternativeName>
        <fullName evidence="8">Protein FAM82B</fullName>
    </alternativeName>
</protein>
<evidence type="ECO:0000313" key="10">
    <source>
        <dbReference type="EMBL" id="KOO23815.1"/>
    </source>
</evidence>
<feature type="region of interest" description="Disordered" evidence="9">
    <location>
        <begin position="272"/>
        <end position="293"/>
    </location>
</feature>
<dbReference type="OrthoDB" id="69711at2759"/>
<dbReference type="Pfam" id="PF21033">
    <property type="entry name" value="RMD1-3"/>
    <property type="match status" value="1"/>
</dbReference>
<reference evidence="11" key="1">
    <citation type="journal article" date="2015" name="PLoS Genet.">
        <title>Genome Sequence and Transcriptome Analyses of Chrysochromulina tobin: Metabolic Tools for Enhanced Algal Fitness in the Prominent Order Prymnesiales (Haptophyceae).</title>
        <authorList>
            <person name="Hovde B.T."/>
            <person name="Deodato C.R."/>
            <person name="Hunsperger H.M."/>
            <person name="Ryken S.A."/>
            <person name="Yost W."/>
            <person name="Jha R.K."/>
            <person name="Patterson J."/>
            <person name="Monnat R.J. Jr."/>
            <person name="Barlow S.B."/>
            <person name="Starkenburg S.R."/>
            <person name="Cattolico R.A."/>
        </authorList>
    </citation>
    <scope>NUCLEOTIDE SEQUENCE</scope>
    <source>
        <strain evidence="11">CCMP291</strain>
    </source>
</reference>
<evidence type="ECO:0000256" key="9">
    <source>
        <dbReference type="SAM" id="MobiDB-lite"/>
    </source>
</evidence>
<evidence type="ECO:0000256" key="1">
    <source>
        <dbReference type="ARBA" id="ARBA00004245"/>
    </source>
</evidence>
<keyword evidence="5" id="KW-0802">TPR repeat</keyword>
<dbReference type="Gene3D" id="1.25.40.10">
    <property type="entry name" value="Tetratricopeptide repeat domain"/>
    <property type="match status" value="1"/>
</dbReference>
<dbReference type="InterPro" id="IPR011990">
    <property type="entry name" value="TPR-like_helical_dom_sf"/>
</dbReference>
<dbReference type="GO" id="GO:0005876">
    <property type="term" value="C:spindle microtubule"/>
    <property type="evidence" value="ECO:0007669"/>
    <property type="project" value="TreeGrafter"/>
</dbReference>
<keyword evidence="6" id="KW-0206">Cytoskeleton</keyword>